<dbReference type="SUPFAM" id="SSF55979">
    <property type="entry name" value="DNA clamp"/>
    <property type="match status" value="3"/>
</dbReference>
<name>A0A1F5WGM2_9BACT</name>
<evidence type="ECO:0000259" key="10">
    <source>
        <dbReference type="Pfam" id="PF00712"/>
    </source>
</evidence>
<keyword evidence="7 9" id="KW-0239">DNA-directed DNA polymerase</keyword>
<dbReference type="GO" id="GO:0005737">
    <property type="term" value="C:cytoplasm"/>
    <property type="evidence" value="ECO:0007669"/>
    <property type="project" value="UniProtKB-SubCell"/>
</dbReference>
<dbReference type="PIRSF" id="PIRSF000804">
    <property type="entry name" value="DNA_pol_III_b"/>
    <property type="match status" value="1"/>
</dbReference>
<dbReference type="AlphaFoldDB" id="A0A1F5WGM2"/>
<dbReference type="EMBL" id="MFHQ01000007">
    <property type="protein sequence ID" value="OGF74730.1"/>
    <property type="molecule type" value="Genomic_DNA"/>
</dbReference>
<keyword evidence="8" id="KW-0238">DNA-binding</keyword>
<gene>
    <name evidence="13" type="ORF">A3J56_03290</name>
</gene>
<evidence type="ECO:0000256" key="5">
    <source>
        <dbReference type="ARBA" id="ARBA00022695"/>
    </source>
</evidence>
<dbReference type="GO" id="GO:0006271">
    <property type="term" value="P:DNA strand elongation involved in DNA replication"/>
    <property type="evidence" value="ECO:0007669"/>
    <property type="project" value="TreeGrafter"/>
</dbReference>
<dbReference type="Gene3D" id="3.70.10.10">
    <property type="match status" value="1"/>
</dbReference>
<evidence type="ECO:0000256" key="7">
    <source>
        <dbReference type="ARBA" id="ARBA00022932"/>
    </source>
</evidence>
<dbReference type="Pfam" id="PF02768">
    <property type="entry name" value="DNA_pol3_beta_3"/>
    <property type="match status" value="1"/>
</dbReference>
<organism evidence="13 14">
    <name type="scientific">Candidatus Giovannonibacteria bacterium RIFCSPHIGHO2_02_FULL_46_20</name>
    <dbReference type="NCBI Taxonomy" id="1798338"/>
    <lineage>
        <taxon>Bacteria</taxon>
        <taxon>Candidatus Giovannoniibacteriota</taxon>
    </lineage>
</organism>
<comment type="function">
    <text evidence="9">Confers DNA tethering and processivity to DNA polymerases and other proteins. Acts as a clamp, forming a ring around DNA (a reaction catalyzed by the clamp-loading complex) which diffuses in an ATP-independent manner freely and bidirectionally along dsDNA. Initially characterized for its ability to contact the catalytic subunit of DNA polymerase III (Pol III), a complex, multichain enzyme responsible for most of the replicative synthesis in bacteria; Pol III exhibits 3'-5' exonuclease proofreading activity. The beta chain is required for initiation of replication as well as for processivity of DNA replication.</text>
</comment>
<proteinExistence type="inferred from homology"/>
<evidence type="ECO:0000256" key="9">
    <source>
        <dbReference type="PIRNR" id="PIRNR000804"/>
    </source>
</evidence>
<dbReference type="PANTHER" id="PTHR30478">
    <property type="entry name" value="DNA POLYMERASE III SUBUNIT BETA"/>
    <property type="match status" value="1"/>
</dbReference>
<dbReference type="PANTHER" id="PTHR30478:SF0">
    <property type="entry name" value="BETA SLIDING CLAMP"/>
    <property type="match status" value="1"/>
</dbReference>
<evidence type="ECO:0000256" key="2">
    <source>
        <dbReference type="ARBA" id="ARBA00010752"/>
    </source>
</evidence>
<dbReference type="STRING" id="1798338.A3J56_03290"/>
<dbReference type="GO" id="GO:0003887">
    <property type="term" value="F:DNA-directed DNA polymerase activity"/>
    <property type="evidence" value="ECO:0007669"/>
    <property type="project" value="UniProtKB-UniRule"/>
</dbReference>
<feature type="domain" description="DNA polymerase III beta sliding clamp central" evidence="11">
    <location>
        <begin position="130"/>
        <end position="255"/>
    </location>
</feature>
<dbReference type="Pfam" id="PF00712">
    <property type="entry name" value="DNA_pol3_beta"/>
    <property type="match status" value="1"/>
</dbReference>
<keyword evidence="5 9" id="KW-0548">Nucleotidyltransferase</keyword>
<feature type="domain" description="DNA polymerase III beta sliding clamp C-terminal" evidence="12">
    <location>
        <begin position="258"/>
        <end position="378"/>
    </location>
</feature>
<evidence type="ECO:0000256" key="4">
    <source>
        <dbReference type="ARBA" id="ARBA00022679"/>
    </source>
</evidence>
<accession>A0A1F5WGM2</accession>
<reference evidence="13 14" key="1">
    <citation type="journal article" date="2016" name="Nat. Commun.">
        <title>Thousands of microbial genomes shed light on interconnected biogeochemical processes in an aquifer system.</title>
        <authorList>
            <person name="Anantharaman K."/>
            <person name="Brown C.T."/>
            <person name="Hug L.A."/>
            <person name="Sharon I."/>
            <person name="Castelle C.J."/>
            <person name="Probst A.J."/>
            <person name="Thomas B.C."/>
            <person name="Singh A."/>
            <person name="Wilkins M.J."/>
            <person name="Karaoz U."/>
            <person name="Brodie E.L."/>
            <person name="Williams K.H."/>
            <person name="Hubbard S.S."/>
            <person name="Banfield J.F."/>
        </authorList>
    </citation>
    <scope>NUCLEOTIDE SEQUENCE [LARGE SCALE GENOMIC DNA]</scope>
</reference>
<evidence type="ECO:0000313" key="13">
    <source>
        <dbReference type="EMBL" id="OGF74730.1"/>
    </source>
</evidence>
<dbReference type="InterPro" id="IPR022634">
    <property type="entry name" value="DNA_polIII_beta_N"/>
</dbReference>
<dbReference type="GO" id="GO:0008408">
    <property type="term" value="F:3'-5' exonuclease activity"/>
    <property type="evidence" value="ECO:0007669"/>
    <property type="project" value="InterPro"/>
</dbReference>
<dbReference type="InterPro" id="IPR001001">
    <property type="entry name" value="DNA_polIII_beta"/>
</dbReference>
<dbReference type="Gene3D" id="3.10.150.10">
    <property type="entry name" value="DNA Polymerase III, subunit A, domain 2"/>
    <property type="match status" value="1"/>
</dbReference>
<evidence type="ECO:0000256" key="3">
    <source>
        <dbReference type="ARBA" id="ARBA00022490"/>
    </source>
</evidence>
<dbReference type="InterPro" id="IPR022635">
    <property type="entry name" value="DNA_polIII_beta_C"/>
</dbReference>
<evidence type="ECO:0000256" key="1">
    <source>
        <dbReference type="ARBA" id="ARBA00004496"/>
    </source>
</evidence>
<dbReference type="Proteomes" id="UP000178406">
    <property type="component" value="Unassembled WGS sequence"/>
</dbReference>
<dbReference type="Pfam" id="PF02767">
    <property type="entry name" value="DNA_pol3_beta_2"/>
    <property type="match status" value="1"/>
</dbReference>
<dbReference type="NCBIfam" id="TIGR00663">
    <property type="entry name" value="dnan"/>
    <property type="match status" value="1"/>
</dbReference>
<evidence type="ECO:0000259" key="12">
    <source>
        <dbReference type="Pfam" id="PF02768"/>
    </source>
</evidence>
<dbReference type="GO" id="GO:0009360">
    <property type="term" value="C:DNA polymerase III complex"/>
    <property type="evidence" value="ECO:0007669"/>
    <property type="project" value="InterPro"/>
</dbReference>
<comment type="similarity">
    <text evidence="2 9">Belongs to the beta sliding clamp family.</text>
</comment>
<feature type="domain" description="DNA polymerase III beta sliding clamp N-terminal" evidence="10">
    <location>
        <begin position="1"/>
        <end position="119"/>
    </location>
</feature>
<dbReference type="GO" id="GO:0003677">
    <property type="term" value="F:DNA binding"/>
    <property type="evidence" value="ECO:0007669"/>
    <property type="project" value="UniProtKB-UniRule"/>
</dbReference>
<dbReference type="InterPro" id="IPR022637">
    <property type="entry name" value="DNA_polIII_beta_cen"/>
</dbReference>
<evidence type="ECO:0000256" key="6">
    <source>
        <dbReference type="ARBA" id="ARBA00022705"/>
    </source>
</evidence>
<keyword evidence="3 9" id="KW-0963">Cytoplasm</keyword>
<dbReference type="SMART" id="SM00480">
    <property type="entry name" value="POL3Bc"/>
    <property type="match status" value="1"/>
</dbReference>
<comment type="subunit">
    <text evidence="9">Forms a ring-shaped head-to-tail homodimer around DNA.</text>
</comment>
<dbReference type="InterPro" id="IPR046938">
    <property type="entry name" value="DNA_clamp_sf"/>
</dbReference>
<protein>
    <recommendedName>
        <fullName evidence="9">Beta sliding clamp</fullName>
    </recommendedName>
</protein>
<evidence type="ECO:0000256" key="8">
    <source>
        <dbReference type="ARBA" id="ARBA00023125"/>
    </source>
</evidence>
<keyword evidence="4 9" id="KW-0808">Transferase</keyword>
<comment type="subcellular location">
    <subcellularLocation>
        <location evidence="1 9">Cytoplasm</location>
    </subcellularLocation>
</comment>
<evidence type="ECO:0000259" key="11">
    <source>
        <dbReference type="Pfam" id="PF02767"/>
    </source>
</evidence>
<dbReference type="CDD" id="cd00140">
    <property type="entry name" value="beta_clamp"/>
    <property type="match status" value="1"/>
</dbReference>
<evidence type="ECO:0000313" key="14">
    <source>
        <dbReference type="Proteomes" id="UP000178406"/>
    </source>
</evidence>
<sequence length="380" mass="42714">MKITCSVKIFNEAISIAERNTSKNQSLPILQSIFIKADEKENILSIRATNLENALEIFIPAKIDQGGSIAVSGKILNSFLSHINDETITLQNKQNNLFIKTSQIETTLRGYEQEDFPLFPSIESLFSFSISPNELFTHLRRVLIAMSSSDIKPELSSISWYIFKNTLKLASTDSFRLCESSLVSKSLNTSSVILFLLPGSAAREILRLIEHVSHESIISLSGDKEIKIFGNKNQIIFQNKTIRFISRLTEGIFPEYEQIIPKKFVTEVIIKQSSLLNQLKLASVFIGRLNEIQLLINPSKKNITLKAANSDIGEHESSLEASIQGEQVKAKFNWRYLIDGVQQIDSEYIVLGMNGEQSPLLIKGKGDTSYFYLAMPMRGI</sequence>
<keyword evidence="6 9" id="KW-0235">DNA replication</keyword>
<comment type="caution">
    <text evidence="13">The sequence shown here is derived from an EMBL/GenBank/DDBJ whole genome shotgun (WGS) entry which is preliminary data.</text>
</comment>